<sequence length="133" mass="15659">MNRARSRRGRIFQRPSNRRYRNLLKYIIEKIIFIFENLTLKKQCLNRIKFTIPRAQVAGRFVAVFARQTRMNIFNQCPNRDATGNARLKLVAIANLEMISKIFDANSMFTHLLAHPLKMNRNSIYDGYIPRAT</sequence>
<protein>
    <submittedName>
        <fullName evidence="1">Uncharacterized protein</fullName>
    </submittedName>
</protein>
<reference evidence="1 2" key="1">
    <citation type="submission" date="2023-03" db="EMBL/GenBank/DDBJ databases">
        <title>High recombination rates correlate with genetic variation in Cardiocondyla obscurior ants.</title>
        <authorList>
            <person name="Errbii M."/>
        </authorList>
    </citation>
    <scope>NUCLEOTIDE SEQUENCE [LARGE SCALE GENOMIC DNA]</scope>
    <source>
        <strain evidence="1">Alpha-2009</strain>
        <tissue evidence="1">Whole body</tissue>
    </source>
</reference>
<evidence type="ECO:0000313" key="1">
    <source>
        <dbReference type="EMBL" id="KAL0115424.1"/>
    </source>
</evidence>
<keyword evidence="2" id="KW-1185">Reference proteome</keyword>
<proteinExistence type="predicted"/>
<dbReference type="AlphaFoldDB" id="A0AAW2FL62"/>
<dbReference type="Proteomes" id="UP001430953">
    <property type="component" value="Unassembled WGS sequence"/>
</dbReference>
<gene>
    <name evidence="1" type="ORF">PUN28_010740</name>
</gene>
<accession>A0AAW2FL62</accession>
<comment type="caution">
    <text evidence="1">The sequence shown here is derived from an EMBL/GenBank/DDBJ whole genome shotgun (WGS) entry which is preliminary data.</text>
</comment>
<dbReference type="EMBL" id="JADYXP020000010">
    <property type="protein sequence ID" value="KAL0115424.1"/>
    <property type="molecule type" value="Genomic_DNA"/>
</dbReference>
<organism evidence="1 2">
    <name type="scientific">Cardiocondyla obscurior</name>
    <dbReference type="NCBI Taxonomy" id="286306"/>
    <lineage>
        <taxon>Eukaryota</taxon>
        <taxon>Metazoa</taxon>
        <taxon>Ecdysozoa</taxon>
        <taxon>Arthropoda</taxon>
        <taxon>Hexapoda</taxon>
        <taxon>Insecta</taxon>
        <taxon>Pterygota</taxon>
        <taxon>Neoptera</taxon>
        <taxon>Endopterygota</taxon>
        <taxon>Hymenoptera</taxon>
        <taxon>Apocrita</taxon>
        <taxon>Aculeata</taxon>
        <taxon>Formicoidea</taxon>
        <taxon>Formicidae</taxon>
        <taxon>Myrmicinae</taxon>
        <taxon>Cardiocondyla</taxon>
    </lineage>
</organism>
<evidence type="ECO:0000313" key="2">
    <source>
        <dbReference type="Proteomes" id="UP001430953"/>
    </source>
</evidence>
<name>A0AAW2FL62_9HYME</name>